<keyword evidence="8" id="KW-0413">Isomerase</keyword>
<evidence type="ECO:0000256" key="5">
    <source>
        <dbReference type="SAM" id="MobiDB-lite"/>
    </source>
</evidence>
<dbReference type="FunFam" id="3.30.460.10:FF:000051">
    <property type="entry name" value="DNA2/NAM7 helicase family protein"/>
    <property type="match status" value="1"/>
</dbReference>
<feature type="compositionally biased region" description="Pro residues" evidence="5">
    <location>
        <begin position="472"/>
        <end position="482"/>
    </location>
</feature>
<dbReference type="GO" id="GO:0031499">
    <property type="term" value="C:TRAMP complex"/>
    <property type="evidence" value="ECO:0007669"/>
    <property type="project" value="TreeGrafter"/>
</dbReference>
<name>A0A077R584_9BASI</name>
<evidence type="ECO:0000259" key="6">
    <source>
        <dbReference type="Pfam" id="PF03828"/>
    </source>
</evidence>
<dbReference type="GO" id="GO:0010605">
    <property type="term" value="P:negative regulation of macromolecule metabolic process"/>
    <property type="evidence" value="ECO:0007669"/>
    <property type="project" value="UniProtKB-ARBA"/>
</dbReference>
<comment type="similarity">
    <text evidence="1">Belongs to the DNA polymerase type-B-like family.</text>
</comment>
<feature type="domain" description="Poly(A) RNA polymerase mitochondrial-like central palm" evidence="7">
    <location>
        <begin position="97"/>
        <end position="223"/>
    </location>
</feature>
<dbReference type="Gene3D" id="3.30.460.10">
    <property type="entry name" value="Beta Polymerase, domain 2"/>
    <property type="match status" value="1"/>
</dbReference>
<dbReference type="EMBL" id="HG529528">
    <property type="protein sequence ID" value="CDI52114.1"/>
    <property type="molecule type" value="Genomic_DNA"/>
</dbReference>
<feature type="compositionally biased region" description="Polar residues" evidence="5">
    <location>
        <begin position="631"/>
        <end position="640"/>
    </location>
</feature>
<dbReference type="GO" id="GO:0046872">
    <property type="term" value="F:metal ion binding"/>
    <property type="evidence" value="ECO:0007669"/>
    <property type="project" value="UniProtKB-KW"/>
</dbReference>
<sequence>MPAPTQEKAFGAQDFIAFDFEEDHQADEPQSSIHAKSHRGFKSSDHDSSSRKGTKRKADEREADGRSKKEREMARSRHTPWSVDVEWSRCQNGAEALHRELMAFDQWMAPTTAEHETRRMVIELISRAIKSQFRDAEVHPFGSQQTKLYLPQGDLDLVVVSRSMANLRTQSALRTMAACLRRHNLATDVQVIAKAKVPIIKFVTTYARLKVDISLNHTNGLTTASYVNSWLRKWPHIRPLILVLKHLLMQRGMSEVFSGGLGSYSVIIMVISFLQLHPKVQRGEIEPSRSLGVLLLEFLELYGKNFGYDICGISIRGRGGYFSKARRGWKDERRPFMLCIEDPHDPSNDISKGSFGIINVRSTLAGAFDILTAAICQQANEGSVGLGQNGAARADSVRGKHRRFSVDSDSDSDAEARRALVRDSTVQGGKDDKDSNSLLGTILGISNPVVRMRKEMEELYYSGSLQFKLGRPAPPSSPPPARPSSSQASSAATFDARGSAKDKGNVRHASGVVSINETQKTAKRGQMPTLSIRGAASAVKAPDAPDSENDRRTKRRMTASSSSLVDSDQGARKRVDRGSEEEEDSRYSASRSSKANKPKAANGQATPPLASAAKRAYKATSEISQGDLEELSQSAPSTFVSEEDTDDEITRNEDKIQLPTLSDASSAKSSPKLEAGGRGLARISSRTKNDFWTSKGVDASSKESSFSPPPVSVEDGAWA</sequence>
<dbReference type="EC" id="2.7.7.19" evidence="2"/>
<dbReference type="SUPFAM" id="SSF81631">
    <property type="entry name" value="PAP/OAS1 substrate-binding domain"/>
    <property type="match status" value="1"/>
</dbReference>
<feature type="compositionally biased region" description="Basic and acidic residues" evidence="5">
    <location>
        <begin position="42"/>
        <end position="75"/>
    </location>
</feature>
<dbReference type="GO" id="GO:0016853">
    <property type="term" value="F:isomerase activity"/>
    <property type="evidence" value="ECO:0007669"/>
    <property type="project" value="UniProtKB-KW"/>
</dbReference>
<dbReference type="Pfam" id="PF22600">
    <property type="entry name" value="MTPAP-like_central"/>
    <property type="match status" value="1"/>
</dbReference>
<dbReference type="AlphaFoldDB" id="A0A077R584"/>
<feature type="compositionally biased region" description="Low complexity" evidence="5">
    <location>
        <begin position="483"/>
        <end position="492"/>
    </location>
</feature>
<dbReference type="GO" id="GO:0031123">
    <property type="term" value="P:RNA 3'-end processing"/>
    <property type="evidence" value="ECO:0007669"/>
    <property type="project" value="TreeGrafter"/>
</dbReference>
<accession>A0A077R584</accession>
<evidence type="ECO:0000256" key="4">
    <source>
        <dbReference type="ARBA" id="ARBA00022842"/>
    </source>
</evidence>
<evidence type="ECO:0000256" key="1">
    <source>
        <dbReference type="ARBA" id="ARBA00008593"/>
    </source>
</evidence>
<dbReference type="SUPFAM" id="SSF81301">
    <property type="entry name" value="Nucleotidyltransferase"/>
    <property type="match status" value="1"/>
</dbReference>
<evidence type="ECO:0000256" key="2">
    <source>
        <dbReference type="ARBA" id="ARBA00012388"/>
    </source>
</evidence>
<dbReference type="Pfam" id="PF03828">
    <property type="entry name" value="PAP_assoc"/>
    <property type="match status" value="1"/>
</dbReference>
<dbReference type="InterPro" id="IPR002058">
    <property type="entry name" value="PAP_assoc"/>
</dbReference>
<feature type="domain" description="PAP-associated" evidence="6">
    <location>
        <begin position="290"/>
        <end position="348"/>
    </location>
</feature>
<feature type="region of interest" description="Disordered" evidence="5">
    <location>
        <begin position="470"/>
        <end position="719"/>
    </location>
</feature>
<evidence type="ECO:0000256" key="3">
    <source>
        <dbReference type="ARBA" id="ARBA00022723"/>
    </source>
</evidence>
<feature type="region of interest" description="Disordered" evidence="5">
    <location>
        <begin position="386"/>
        <end position="438"/>
    </location>
</feature>
<proteinExistence type="inferred from homology"/>
<feature type="compositionally biased region" description="Polar residues" evidence="5">
    <location>
        <begin position="659"/>
        <end position="669"/>
    </location>
</feature>
<dbReference type="InterPro" id="IPR054708">
    <property type="entry name" value="MTPAP-like_central"/>
</dbReference>
<dbReference type="InterPro" id="IPR043519">
    <property type="entry name" value="NT_sf"/>
</dbReference>
<keyword evidence="3" id="KW-0479">Metal-binding</keyword>
<dbReference type="PANTHER" id="PTHR23092:SF15">
    <property type="entry name" value="INACTIVE NON-CANONICAL POLY(A) RNA POLYMERASE PROTEIN TRF4-2-RELATED"/>
    <property type="match status" value="1"/>
</dbReference>
<dbReference type="FunFam" id="1.10.1410.10:FF:000003">
    <property type="entry name" value="non-canonical poly(A) RNA polymerase PAPD7"/>
    <property type="match status" value="1"/>
</dbReference>
<organism evidence="8">
    <name type="scientific">Melanopsichium pennsylvanicum 4</name>
    <dbReference type="NCBI Taxonomy" id="1398559"/>
    <lineage>
        <taxon>Eukaryota</taxon>
        <taxon>Fungi</taxon>
        <taxon>Dikarya</taxon>
        <taxon>Basidiomycota</taxon>
        <taxon>Ustilaginomycotina</taxon>
        <taxon>Ustilaginomycetes</taxon>
        <taxon>Ustilaginales</taxon>
        <taxon>Ustilaginaceae</taxon>
        <taxon>Melanopsichium</taxon>
    </lineage>
</organism>
<dbReference type="GO" id="GO:1990817">
    <property type="term" value="F:poly(A) RNA polymerase activity"/>
    <property type="evidence" value="ECO:0007669"/>
    <property type="project" value="UniProtKB-EC"/>
</dbReference>
<dbReference type="Gene3D" id="1.10.1410.10">
    <property type="match status" value="1"/>
</dbReference>
<dbReference type="GO" id="GO:0043634">
    <property type="term" value="P:polyadenylation-dependent ncRNA catabolic process"/>
    <property type="evidence" value="ECO:0007669"/>
    <property type="project" value="TreeGrafter"/>
</dbReference>
<dbReference type="CDD" id="cd05402">
    <property type="entry name" value="NT_PAP_TUTase"/>
    <property type="match status" value="1"/>
</dbReference>
<keyword evidence="4" id="KW-0460">Magnesium</keyword>
<evidence type="ECO:0000313" key="8">
    <source>
        <dbReference type="EMBL" id="CDI52114.1"/>
    </source>
</evidence>
<evidence type="ECO:0000259" key="7">
    <source>
        <dbReference type="Pfam" id="PF22600"/>
    </source>
</evidence>
<reference evidence="8" key="1">
    <citation type="journal article" date="2014" name="Genome Biol. Evol.">
        <title>Gene Loss Rather Than Gene Gain Is Associated with a Host Jump from Monocots to Dicots in the Smut Fungus Melanopsichium pennsylvanicum.</title>
        <authorList>
            <person name="Sharma R."/>
            <person name="Mishra B."/>
            <person name="Runge F."/>
            <person name="Thines M."/>
        </authorList>
    </citation>
    <scope>NUCLEOTIDE SEQUENCE</scope>
    <source>
        <strain evidence="8">4</strain>
    </source>
</reference>
<dbReference type="InterPro" id="IPR045862">
    <property type="entry name" value="Trf4-like"/>
</dbReference>
<feature type="region of interest" description="Disordered" evidence="5">
    <location>
        <begin position="1"/>
        <end position="80"/>
    </location>
</feature>
<protein>
    <recommendedName>
        <fullName evidence="2">polynucleotide adenylyltransferase</fullName>
        <ecNumber evidence="2">2.7.7.19</ecNumber>
    </recommendedName>
</protein>
<feature type="compositionally biased region" description="Basic and acidic residues" evidence="5">
    <location>
        <begin position="569"/>
        <end position="578"/>
    </location>
</feature>
<dbReference type="GO" id="GO:0003729">
    <property type="term" value="F:mRNA binding"/>
    <property type="evidence" value="ECO:0007669"/>
    <property type="project" value="TreeGrafter"/>
</dbReference>
<dbReference type="PANTHER" id="PTHR23092">
    <property type="entry name" value="POLY(A) RNA POLYMERASE"/>
    <property type="match status" value="1"/>
</dbReference>
<dbReference type="GO" id="GO:0005730">
    <property type="term" value="C:nucleolus"/>
    <property type="evidence" value="ECO:0007669"/>
    <property type="project" value="TreeGrafter"/>
</dbReference>